<name>A0A4P9VSL3_9GAMM</name>
<dbReference type="InterPro" id="IPR030970">
    <property type="entry name" value="ABC_MlaD"/>
</dbReference>
<dbReference type="InterPro" id="IPR003399">
    <property type="entry name" value="Mce/MlaD"/>
</dbReference>
<sequence>MRMRTVEISVGVFMLAGIFALILLALRVSGLSIQTAQSTYHVHAFFDHIGGLKVRSKVAISGVNVGRVVSISYDKTEMRAKVVMEIDSQVNNIPTDSTAAILTSGLLGEQYIGITLGGEEKTLQEGGEIWNTQPAQILEDLIGKFLKQSVKEVE</sequence>
<proteinExistence type="predicted"/>
<evidence type="ECO:0000313" key="2">
    <source>
        <dbReference type="EMBL" id="RDH46645.1"/>
    </source>
</evidence>
<protein>
    <submittedName>
        <fullName evidence="2">Outer membrane lipid asymmetry maintenance protein MlaD</fullName>
    </submittedName>
</protein>
<dbReference type="Proteomes" id="UP000257039">
    <property type="component" value="Unassembled WGS sequence"/>
</dbReference>
<reference evidence="2 3" key="1">
    <citation type="submission" date="2017-04" db="EMBL/GenBank/DDBJ databases">
        <title>Draft genome sequence of Zooshikella ganghwensis VG4 isolated from Red Sea sediments.</title>
        <authorList>
            <person name="Rehman Z."/>
            <person name="Alam I."/>
            <person name="Kamau A."/>
            <person name="Bajic V."/>
            <person name="Leiknes T."/>
        </authorList>
    </citation>
    <scope>NUCLEOTIDE SEQUENCE [LARGE SCALE GENOMIC DNA]</scope>
    <source>
        <strain evidence="2 3">VG4</strain>
    </source>
</reference>
<dbReference type="PANTHER" id="PTHR33371:SF4">
    <property type="entry name" value="INTERMEMBRANE PHOSPHOLIPID TRANSPORT SYSTEM BINDING PROTEIN MLAD"/>
    <property type="match status" value="1"/>
</dbReference>
<gene>
    <name evidence="2" type="primary">mlaD</name>
    <name evidence="2" type="ORF">B9G39_05155</name>
</gene>
<comment type="caution">
    <text evidence="2">The sequence shown here is derived from an EMBL/GenBank/DDBJ whole genome shotgun (WGS) entry which is preliminary data.</text>
</comment>
<evidence type="ECO:0000259" key="1">
    <source>
        <dbReference type="Pfam" id="PF02470"/>
    </source>
</evidence>
<dbReference type="PANTHER" id="PTHR33371">
    <property type="entry name" value="INTERMEMBRANE PHOSPHOLIPID TRANSPORT SYSTEM BINDING PROTEIN MLAD-RELATED"/>
    <property type="match status" value="1"/>
</dbReference>
<dbReference type="GO" id="GO:0005543">
    <property type="term" value="F:phospholipid binding"/>
    <property type="evidence" value="ECO:0007669"/>
    <property type="project" value="TreeGrafter"/>
</dbReference>
<accession>A0A4P9VSL3</accession>
<evidence type="ECO:0000313" key="3">
    <source>
        <dbReference type="Proteomes" id="UP000257039"/>
    </source>
</evidence>
<dbReference type="EMBL" id="NDXW01000001">
    <property type="protein sequence ID" value="RDH46645.1"/>
    <property type="molecule type" value="Genomic_DNA"/>
</dbReference>
<organism evidence="2 3">
    <name type="scientific">Zooshikella ganghwensis</name>
    <dbReference type="NCBI Taxonomy" id="202772"/>
    <lineage>
        <taxon>Bacteria</taxon>
        <taxon>Pseudomonadati</taxon>
        <taxon>Pseudomonadota</taxon>
        <taxon>Gammaproteobacteria</taxon>
        <taxon>Oceanospirillales</taxon>
        <taxon>Zooshikellaceae</taxon>
        <taxon>Zooshikella</taxon>
    </lineage>
</organism>
<feature type="domain" description="Mce/MlaD" evidence="1">
    <location>
        <begin position="39"/>
        <end position="115"/>
    </location>
</feature>
<dbReference type="Pfam" id="PF02470">
    <property type="entry name" value="MlaD"/>
    <property type="match status" value="1"/>
</dbReference>
<dbReference type="AlphaFoldDB" id="A0A4P9VSL3"/>
<dbReference type="InterPro" id="IPR052336">
    <property type="entry name" value="MlaD_Phospholipid_Transporter"/>
</dbReference>
<keyword evidence="3" id="KW-1185">Reference proteome</keyword>
<dbReference type="GO" id="GO:0005548">
    <property type="term" value="F:phospholipid transporter activity"/>
    <property type="evidence" value="ECO:0007669"/>
    <property type="project" value="TreeGrafter"/>
</dbReference>
<dbReference type="NCBIfam" id="TIGR04430">
    <property type="entry name" value="OM_asym_MlaD"/>
    <property type="match status" value="1"/>
</dbReference>